<dbReference type="EMBL" id="JBHSIS010000022">
    <property type="protein sequence ID" value="MFC4858062.1"/>
    <property type="molecule type" value="Genomic_DNA"/>
</dbReference>
<name>A0ABV9SC72_9PSEU</name>
<evidence type="ECO:0008006" key="4">
    <source>
        <dbReference type="Google" id="ProtNLM"/>
    </source>
</evidence>
<sequence length="126" mass="13716">MIEILAAVLTYVALAAAVWAAVLVVVGKPIQLREWHGLWLYGVALLVEVGLLVLLVAGIVRLATEDRQVDALAYLGYLVTSLLVLPLAGFWALVERTRWGPAVLVVGCLTVPILLLRLDQVWNAHV</sequence>
<evidence type="ECO:0000256" key="1">
    <source>
        <dbReference type="SAM" id="Phobius"/>
    </source>
</evidence>
<comment type="caution">
    <text evidence="2">The sequence shown here is derived from an EMBL/GenBank/DDBJ whole genome shotgun (WGS) entry which is preliminary data.</text>
</comment>
<gene>
    <name evidence="2" type="ORF">ACFPCV_31570</name>
</gene>
<protein>
    <recommendedName>
        <fullName evidence="4">Integral membrane protein</fullName>
    </recommendedName>
</protein>
<organism evidence="2 3">
    <name type="scientific">Actinophytocola glycyrrhizae</name>
    <dbReference type="NCBI Taxonomy" id="2044873"/>
    <lineage>
        <taxon>Bacteria</taxon>
        <taxon>Bacillati</taxon>
        <taxon>Actinomycetota</taxon>
        <taxon>Actinomycetes</taxon>
        <taxon>Pseudonocardiales</taxon>
        <taxon>Pseudonocardiaceae</taxon>
    </lineage>
</organism>
<feature type="transmembrane region" description="Helical" evidence="1">
    <location>
        <begin position="99"/>
        <end position="118"/>
    </location>
</feature>
<accession>A0ABV9SC72</accession>
<keyword evidence="1" id="KW-0812">Transmembrane</keyword>
<feature type="transmembrane region" description="Helical" evidence="1">
    <location>
        <begin position="72"/>
        <end position="93"/>
    </location>
</feature>
<evidence type="ECO:0000313" key="3">
    <source>
        <dbReference type="Proteomes" id="UP001595859"/>
    </source>
</evidence>
<keyword evidence="1" id="KW-1133">Transmembrane helix</keyword>
<reference evidence="3" key="1">
    <citation type="journal article" date="2019" name="Int. J. Syst. Evol. Microbiol.">
        <title>The Global Catalogue of Microorganisms (GCM) 10K type strain sequencing project: providing services to taxonomists for standard genome sequencing and annotation.</title>
        <authorList>
            <consortium name="The Broad Institute Genomics Platform"/>
            <consortium name="The Broad Institute Genome Sequencing Center for Infectious Disease"/>
            <person name="Wu L."/>
            <person name="Ma J."/>
        </authorList>
    </citation>
    <scope>NUCLEOTIDE SEQUENCE [LARGE SCALE GENOMIC DNA]</scope>
    <source>
        <strain evidence="3">ZS-22-S1</strain>
    </source>
</reference>
<proteinExistence type="predicted"/>
<dbReference type="Proteomes" id="UP001595859">
    <property type="component" value="Unassembled WGS sequence"/>
</dbReference>
<keyword evidence="3" id="KW-1185">Reference proteome</keyword>
<dbReference type="RefSeq" id="WP_378060246.1">
    <property type="nucleotide sequence ID" value="NZ_JBHSIS010000022.1"/>
</dbReference>
<evidence type="ECO:0000313" key="2">
    <source>
        <dbReference type="EMBL" id="MFC4858062.1"/>
    </source>
</evidence>
<keyword evidence="1" id="KW-0472">Membrane</keyword>
<feature type="transmembrane region" description="Helical" evidence="1">
    <location>
        <begin position="39"/>
        <end position="60"/>
    </location>
</feature>